<name>A0A430KLN8_9GAMM</name>
<dbReference type="OrthoDB" id="7059390at2"/>
<gene>
    <name evidence="1" type="ORF">EH243_17635</name>
</gene>
<organism evidence="1 2">
    <name type="scientific">Amphritea opalescens</name>
    <dbReference type="NCBI Taxonomy" id="2490544"/>
    <lineage>
        <taxon>Bacteria</taxon>
        <taxon>Pseudomonadati</taxon>
        <taxon>Pseudomonadota</taxon>
        <taxon>Gammaproteobacteria</taxon>
        <taxon>Oceanospirillales</taxon>
        <taxon>Oceanospirillaceae</taxon>
        <taxon>Amphritea</taxon>
    </lineage>
</organism>
<evidence type="ECO:0000313" key="2">
    <source>
        <dbReference type="Proteomes" id="UP000283087"/>
    </source>
</evidence>
<dbReference type="Proteomes" id="UP000283087">
    <property type="component" value="Unassembled WGS sequence"/>
</dbReference>
<comment type="caution">
    <text evidence="1">The sequence shown here is derived from an EMBL/GenBank/DDBJ whole genome shotgun (WGS) entry which is preliminary data.</text>
</comment>
<sequence length="238" mass="26240">MFAKDSVFLNLPAALNPKQAVFFDGMRHSAQIINLSYSRLCRSLTELSLVDSGVSEQSSFTHVFLDAWAFIDAADRFRCLWEMQPNSDTIPDTFSPKVVRSQLQAIRDIRNVSAHIAQKVDQIIALNSSVLGSIKWVTMESENPLKLKTHFIRPGITRGNVKAQFAMPSGDISFNHGSGCISLSVGKYEANLSAAYKTIWSVVKFAEATLASSMQPATSQERIPIDMFGSAELDTSQS</sequence>
<protein>
    <submittedName>
        <fullName evidence="1">Uncharacterized protein</fullName>
    </submittedName>
</protein>
<proteinExistence type="predicted"/>
<dbReference type="AlphaFoldDB" id="A0A430KLN8"/>
<dbReference type="EMBL" id="RQXW01000024">
    <property type="protein sequence ID" value="RTE64390.1"/>
    <property type="molecule type" value="Genomic_DNA"/>
</dbReference>
<accession>A0A430KLN8</accession>
<dbReference type="RefSeq" id="WP_126159979.1">
    <property type="nucleotide sequence ID" value="NZ_RQXW01000024.1"/>
</dbReference>
<keyword evidence="2" id="KW-1185">Reference proteome</keyword>
<evidence type="ECO:0000313" key="1">
    <source>
        <dbReference type="EMBL" id="RTE64390.1"/>
    </source>
</evidence>
<reference evidence="1 2" key="1">
    <citation type="submission" date="2018-11" db="EMBL/GenBank/DDBJ databases">
        <title>The draft genome sequence of Amphritea opalescens ANRC-JH13T.</title>
        <authorList>
            <person name="Fang Z."/>
            <person name="Zhang Y."/>
            <person name="Han X."/>
        </authorList>
    </citation>
    <scope>NUCLEOTIDE SEQUENCE [LARGE SCALE GENOMIC DNA]</scope>
    <source>
        <strain evidence="1 2">ANRC-JH13</strain>
    </source>
</reference>